<accession>A0A644XRJ4</accession>
<comment type="caution">
    <text evidence="1">The sequence shown here is derived from an EMBL/GenBank/DDBJ whole genome shotgun (WGS) entry which is preliminary data.</text>
</comment>
<dbReference type="AlphaFoldDB" id="A0A644XRJ4"/>
<gene>
    <name evidence="1" type="ORF">SDC9_65253</name>
</gene>
<dbReference type="Pfam" id="PF21857">
    <property type="entry name" value="DUF6913"/>
    <property type="match status" value="1"/>
</dbReference>
<name>A0A644XRJ4_9ZZZZ</name>
<protein>
    <submittedName>
        <fullName evidence="1">Uncharacterized protein</fullName>
    </submittedName>
</protein>
<dbReference type="EMBL" id="VSSQ01003059">
    <property type="protein sequence ID" value="MPM18836.1"/>
    <property type="molecule type" value="Genomic_DNA"/>
</dbReference>
<sequence>MFFKEYIQKKALKKLDGTRISRYVSVENIESVGFIFNLEEENILDTIKKLVEILDKRDIKFKALAINRQNITNVSQMLDYRITVLNSKNFKYADVPQKSEIEFFTKAEYTTFIDFGANYSFANEYISKASRAIFKIGRVNYQDNPYDLLIDIKDGNHRIYLNSLIHYLSSIKSS</sequence>
<organism evidence="1">
    <name type="scientific">bioreactor metagenome</name>
    <dbReference type="NCBI Taxonomy" id="1076179"/>
    <lineage>
        <taxon>unclassified sequences</taxon>
        <taxon>metagenomes</taxon>
        <taxon>ecological metagenomes</taxon>
    </lineage>
</organism>
<dbReference type="InterPro" id="IPR054207">
    <property type="entry name" value="DUF6913"/>
</dbReference>
<reference evidence="1" key="1">
    <citation type="submission" date="2019-08" db="EMBL/GenBank/DDBJ databases">
        <authorList>
            <person name="Kucharzyk K."/>
            <person name="Murdoch R.W."/>
            <person name="Higgins S."/>
            <person name="Loffler F."/>
        </authorList>
    </citation>
    <scope>NUCLEOTIDE SEQUENCE</scope>
</reference>
<evidence type="ECO:0000313" key="1">
    <source>
        <dbReference type="EMBL" id="MPM18836.1"/>
    </source>
</evidence>
<proteinExistence type="predicted"/>